<evidence type="ECO:0000256" key="3">
    <source>
        <dbReference type="ARBA" id="ARBA00022723"/>
    </source>
</evidence>
<feature type="binding site" evidence="8">
    <location>
        <position position="67"/>
    </location>
    <ligand>
        <name>GTP</name>
        <dbReference type="ChEBI" id="CHEBI:37565"/>
    </ligand>
</feature>
<name>A0A395LYW8_9BACT</name>
<keyword evidence="6 8" id="KW-0342">GTP-binding</keyword>
<keyword evidence="3 8" id="KW-0479">Metal-binding</keyword>
<evidence type="ECO:0000256" key="2">
    <source>
        <dbReference type="ARBA" id="ARBA00022679"/>
    </source>
</evidence>
<dbReference type="Gene3D" id="3.90.550.10">
    <property type="entry name" value="Spore Coat Polysaccharide Biosynthesis Protein SpsA, Chain A"/>
    <property type="match status" value="1"/>
</dbReference>
<dbReference type="InterPro" id="IPR025877">
    <property type="entry name" value="MobA-like_NTP_Trfase"/>
</dbReference>
<evidence type="ECO:0000259" key="9">
    <source>
        <dbReference type="Pfam" id="PF12804"/>
    </source>
</evidence>
<gene>
    <name evidence="8" type="primary">mobA</name>
    <name evidence="10" type="ORF">D0433_09635</name>
</gene>
<keyword evidence="7 8" id="KW-0501">Molybdenum cofactor biosynthesis</keyword>
<keyword evidence="1 8" id="KW-0963">Cytoplasm</keyword>
<comment type="catalytic activity">
    <reaction evidence="8">
        <text>Mo-molybdopterin + GTP + H(+) = Mo-molybdopterin guanine dinucleotide + diphosphate</text>
        <dbReference type="Rhea" id="RHEA:34243"/>
        <dbReference type="ChEBI" id="CHEBI:15378"/>
        <dbReference type="ChEBI" id="CHEBI:33019"/>
        <dbReference type="ChEBI" id="CHEBI:37565"/>
        <dbReference type="ChEBI" id="CHEBI:71302"/>
        <dbReference type="ChEBI" id="CHEBI:71310"/>
        <dbReference type="EC" id="2.7.7.77"/>
    </reaction>
</comment>
<keyword evidence="4 8" id="KW-0547">Nucleotide-binding</keyword>
<reference evidence="10 11" key="1">
    <citation type="journal article" date="2011" name="ISME J.">
        <title>Community ecology of hot spring cyanobacterial mats: predominant populations and their functional potential.</title>
        <authorList>
            <person name="Klatt C.G."/>
            <person name="Wood J.M."/>
            <person name="Rusch D.B."/>
            <person name="Bateson M.M."/>
            <person name="Hamamura N."/>
            <person name="Heidelberg J.F."/>
            <person name="Grossman A.R."/>
            <person name="Bhaya D."/>
            <person name="Cohan F.M."/>
            <person name="Kuhl M."/>
            <person name="Bryant D.A."/>
            <person name="Ward D.M."/>
        </authorList>
    </citation>
    <scope>NUCLEOTIDE SEQUENCE [LARGE SCALE GENOMIC DNA]</scope>
    <source>
        <strain evidence="10">OS</strain>
    </source>
</reference>
<dbReference type="EMBL" id="PHFL01000060">
    <property type="protein sequence ID" value="RFM23621.1"/>
    <property type="molecule type" value="Genomic_DNA"/>
</dbReference>
<protein>
    <recommendedName>
        <fullName evidence="8">Probable molybdenum cofactor guanylyltransferase</fullName>
        <shortName evidence="8">MoCo guanylyltransferase</shortName>
        <ecNumber evidence="8">2.7.7.77</ecNumber>
    </recommendedName>
    <alternativeName>
        <fullName evidence="8">GTP:molybdopterin guanylyltransferase</fullName>
    </alternativeName>
    <alternativeName>
        <fullName evidence="8">Mo-MPT guanylyltransferase</fullName>
    </alternativeName>
    <alternativeName>
        <fullName evidence="8">Molybdopterin guanylyltransferase</fullName>
    </alternativeName>
    <alternativeName>
        <fullName evidence="8">Molybdopterin-guanine dinucleotide synthase</fullName>
        <shortName evidence="8">MGD synthase</shortName>
    </alternativeName>
</protein>
<comment type="caution">
    <text evidence="8">Lacks conserved residue(s) required for the propagation of feature annotation.</text>
</comment>
<keyword evidence="2 8" id="KW-0808">Transferase</keyword>
<accession>A0A395LYW8</accession>
<evidence type="ECO:0000256" key="1">
    <source>
        <dbReference type="ARBA" id="ARBA00022490"/>
    </source>
</evidence>
<keyword evidence="10" id="KW-0548">Nucleotidyltransferase</keyword>
<evidence type="ECO:0000256" key="8">
    <source>
        <dbReference type="HAMAP-Rule" id="MF_00316"/>
    </source>
</evidence>
<dbReference type="InterPro" id="IPR013482">
    <property type="entry name" value="Molybde_CF_guanTrfase"/>
</dbReference>
<comment type="caution">
    <text evidence="10">The sequence shown here is derived from an EMBL/GenBank/DDBJ whole genome shotgun (WGS) entry which is preliminary data.</text>
</comment>
<dbReference type="InterPro" id="IPR029044">
    <property type="entry name" value="Nucleotide-diphossugar_trans"/>
</dbReference>
<evidence type="ECO:0000256" key="7">
    <source>
        <dbReference type="ARBA" id="ARBA00023150"/>
    </source>
</evidence>
<dbReference type="CDD" id="cd02503">
    <property type="entry name" value="MobA"/>
    <property type="match status" value="1"/>
</dbReference>
<comment type="subcellular location">
    <subcellularLocation>
        <location evidence="8">Cytoplasm</location>
    </subcellularLocation>
</comment>
<feature type="domain" description="MobA-like NTP transferase" evidence="9">
    <location>
        <begin position="6"/>
        <end position="160"/>
    </location>
</feature>
<sequence length="195" mass="21683">MTGLYGLVLAGGKSSRMGRDKGSLNYHGMSQREYGYRLLSKFCEAVFVSCRRSQAEHIEPHLNVLFDKVENLGPAGGILTALEYKPDVAWLVVACDLPFLDEASIAYLISQRDPEKVATAYQNPDDHLPEPLIAIWEPKSYSGLLETVSKGQNCPRKFLLSHPCKLVLPESKESLANINTPDEYEQARARLSKTA</sequence>
<organism evidence="10 11">
    <name type="scientific">Candidatus Thermochlorobacter aerophilus</name>
    <dbReference type="NCBI Taxonomy" id="1868324"/>
    <lineage>
        <taxon>Bacteria</taxon>
        <taxon>Pseudomonadati</taxon>
        <taxon>Chlorobiota</taxon>
        <taxon>Chlorobiia</taxon>
        <taxon>Chlorobiales</taxon>
        <taxon>Candidatus Thermochlorobacteriaceae</taxon>
        <taxon>Candidatus Thermochlorobacter</taxon>
    </lineage>
</organism>
<dbReference type="GO" id="GO:0005737">
    <property type="term" value="C:cytoplasm"/>
    <property type="evidence" value="ECO:0007669"/>
    <property type="project" value="UniProtKB-SubCell"/>
</dbReference>
<dbReference type="AlphaFoldDB" id="A0A395LYW8"/>
<dbReference type="PANTHER" id="PTHR19136">
    <property type="entry name" value="MOLYBDENUM COFACTOR GUANYLYLTRANSFERASE"/>
    <property type="match status" value="1"/>
</dbReference>
<feature type="binding site" evidence="8">
    <location>
        <position position="96"/>
    </location>
    <ligand>
        <name>Mg(2+)</name>
        <dbReference type="ChEBI" id="CHEBI:18420"/>
    </ligand>
</feature>
<proteinExistence type="inferred from homology"/>
<comment type="function">
    <text evidence="8">Transfers a GMP moiety from GTP to Mo-molybdopterin (Mo-MPT) cofactor (Moco or molybdenum cofactor) to form Mo-molybdopterin guanine dinucleotide (Mo-MGD) cofactor.</text>
</comment>
<dbReference type="GO" id="GO:0006777">
    <property type="term" value="P:Mo-molybdopterin cofactor biosynthetic process"/>
    <property type="evidence" value="ECO:0007669"/>
    <property type="project" value="UniProtKB-KW"/>
</dbReference>
<evidence type="ECO:0000256" key="5">
    <source>
        <dbReference type="ARBA" id="ARBA00022842"/>
    </source>
</evidence>
<dbReference type="GO" id="GO:0046872">
    <property type="term" value="F:metal ion binding"/>
    <property type="evidence" value="ECO:0007669"/>
    <property type="project" value="UniProtKB-KW"/>
</dbReference>
<dbReference type="Pfam" id="PF12804">
    <property type="entry name" value="NTP_transf_3"/>
    <property type="match status" value="1"/>
</dbReference>
<evidence type="ECO:0000256" key="6">
    <source>
        <dbReference type="ARBA" id="ARBA00023134"/>
    </source>
</evidence>
<evidence type="ECO:0000313" key="11">
    <source>
        <dbReference type="Proteomes" id="UP000266389"/>
    </source>
</evidence>
<dbReference type="EC" id="2.7.7.77" evidence="8"/>
<evidence type="ECO:0000256" key="4">
    <source>
        <dbReference type="ARBA" id="ARBA00022741"/>
    </source>
</evidence>
<dbReference type="Proteomes" id="UP000266389">
    <property type="component" value="Unassembled WGS sequence"/>
</dbReference>
<dbReference type="GO" id="GO:0005525">
    <property type="term" value="F:GTP binding"/>
    <property type="evidence" value="ECO:0007669"/>
    <property type="project" value="UniProtKB-UniRule"/>
</dbReference>
<dbReference type="SUPFAM" id="SSF53448">
    <property type="entry name" value="Nucleotide-diphospho-sugar transferases"/>
    <property type="match status" value="1"/>
</dbReference>
<comment type="similarity">
    <text evidence="8">Belongs to the MobA family.</text>
</comment>
<comment type="cofactor">
    <cofactor evidence="8">
        <name>Mg(2+)</name>
        <dbReference type="ChEBI" id="CHEBI:18420"/>
    </cofactor>
</comment>
<feature type="binding site" evidence="8">
    <location>
        <begin position="9"/>
        <end position="11"/>
    </location>
    <ligand>
        <name>GTP</name>
        <dbReference type="ChEBI" id="CHEBI:37565"/>
    </ligand>
</feature>
<comment type="domain">
    <text evidence="8">The N-terminal domain determines nucleotide recognition and specific binding, while the C-terminal domain determines the specific binding to the target protein.</text>
</comment>
<feature type="binding site" evidence="8">
    <location>
        <position position="21"/>
    </location>
    <ligand>
        <name>GTP</name>
        <dbReference type="ChEBI" id="CHEBI:37565"/>
    </ligand>
</feature>
<evidence type="ECO:0000313" key="10">
    <source>
        <dbReference type="EMBL" id="RFM23621.1"/>
    </source>
</evidence>
<feature type="binding site" evidence="8">
    <location>
        <position position="96"/>
    </location>
    <ligand>
        <name>GTP</name>
        <dbReference type="ChEBI" id="CHEBI:37565"/>
    </ligand>
</feature>
<keyword evidence="5 8" id="KW-0460">Magnesium</keyword>
<dbReference type="PANTHER" id="PTHR19136:SF81">
    <property type="entry name" value="MOLYBDENUM COFACTOR GUANYLYLTRANSFERASE"/>
    <property type="match status" value="1"/>
</dbReference>
<dbReference type="HAMAP" id="MF_00316">
    <property type="entry name" value="MobA"/>
    <property type="match status" value="1"/>
</dbReference>
<dbReference type="GO" id="GO:0061603">
    <property type="term" value="F:molybdenum cofactor guanylyltransferase activity"/>
    <property type="evidence" value="ECO:0007669"/>
    <property type="project" value="UniProtKB-EC"/>
</dbReference>